<proteinExistence type="predicted"/>
<reference evidence="1 2" key="1">
    <citation type="journal article" date="2023" name="Science">
        <title>Complex scaffold remodeling in plant triterpene biosynthesis.</title>
        <authorList>
            <person name="De La Pena R."/>
            <person name="Hodgson H."/>
            <person name="Liu J.C."/>
            <person name="Stephenson M.J."/>
            <person name="Martin A.C."/>
            <person name="Owen C."/>
            <person name="Harkess A."/>
            <person name="Leebens-Mack J."/>
            <person name="Jimenez L.E."/>
            <person name="Osbourn A."/>
            <person name="Sattely E.S."/>
        </authorList>
    </citation>
    <scope>NUCLEOTIDE SEQUENCE [LARGE SCALE GENOMIC DNA]</scope>
    <source>
        <strain evidence="2">cv. JPN11</strain>
        <tissue evidence="1">Leaf</tissue>
    </source>
</reference>
<comment type="caution">
    <text evidence="1">The sequence shown here is derived from an EMBL/GenBank/DDBJ whole genome shotgun (WGS) entry which is preliminary data.</text>
</comment>
<evidence type="ECO:0000313" key="2">
    <source>
        <dbReference type="Proteomes" id="UP001164539"/>
    </source>
</evidence>
<name>A0ACC1X4T7_MELAZ</name>
<gene>
    <name evidence="1" type="ORF">OWV82_019867</name>
</gene>
<sequence length="175" mass="20282">MHLLSDMIIKLINKLASLVFEIWLWWWDVLNEHTTVSCREIPTLLAAVFAISWYAWLIKKSTRGVPPWPPGPPGLPWFDLQGIESKMKKLGVRFDELFESLIDCRIEVDLASGEDKKGGKASKDFLQFLLEREEQGNDKSSLSMNQIRALFMCLLFYSYWCFFPLGPTYQLGDKE</sequence>
<dbReference type="Proteomes" id="UP001164539">
    <property type="component" value="Chromosome 11"/>
</dbReference>
<dbReference type="EMBL" id="CM051404">
    <property type="protein sequence ID" value="KAJ4706184.1"/>
    <property type="molecule type" value="Genomic_DNA"/>
</dbReference>
<keyword evidence="2" id="KW-1185">Reference proteome</keyword>
<organism evidence="1 2">
    <name type="scientific">Melia azedarach</name>
    <name type="common">Chinaberry tree</name>
    <dbReference type="NCBI Taxonomy" id="155640"/>
    <lineage>
        <taxon>Eukaryota</taxon>
        <taxon>Viridiplantae</taxon>
        <taxon>Streptophyta</taxon>
        <taxon>Embryophyta</taxon>
        <taxon>Tracheophyta</taxon>
        <taxon>Spermatophyta</taxon>
        <taxon>Magnoliopsida</taxon>
        <taxon>eudicotyledons</taxon>
        <taxon>Gunneridae</taxon>
        <taxon>Pentapetalae</taxon>
        <taxon>rosids</taxon>
        <taxon>malvids</taxon>
        <taxon>Sapindales</taxon>
        <taxon>Meliaceae</taxon>
        <taxon>Melia</taxon>
    </lineage>
</organism>
<accession>A0ACC1X4T7</accession>
<protein>
    <submittedName>
        <fullName evidence="1">Cytochrome P450</fullName>
    </submittedName>
</protein>
<evidence type="ECO:0000313" key="1">
    <source>
        <dbReference type="EMBL" id="KAJ4706184.1"/>
    </source>
</evidence>